<proteinExistence type="predicted"/>
<sequence>MTEPTPTSLRVAYIRTVPPPKHPAEIFSFIASHVSQPLPQAGGGASPRHRFLVGSANAFDAQILDFFIAKIEPRTPAQLPSESEQWAFKRMARSDVEFRIPRSRSSTPSGQKLQKRCADAGIATRISGADDEECDEIMLQESDYLIDFLTPTLRFDYEHWFWHHVSPGVPQDSMLTNDNYNTKQLDTSHLCLPTRFAGYGWKHSSGAYHGNGGNWWCTMCGGKCKRGRCRGQGNKKRVAERKEAEEQQQKWRAEWLRLPEPRSEKWREWTADDMCWKFHMLGLPRYKDEKRWHSVDTFSGE</sequence>
<accession>A0A6A6I8C7</accession>
<evidence type="ECO:0000313" key="2">
    <source>
        <dbReference type="Proteomes" id="UP000800094"/>
    </source>
</evidence>
<dbReference type="EMBL" id="ML987198">
    <property type="protein sequence ID" value="KAF2246805.1"/>
    <property type="molecule type" value="Genomic_DNA"/>
</dbReference>
<dbReference type="OrthoDB" id="3778483at2759"/>
<reference evidence="1" key="1">
    <citation type="journal article" date="2020" name="Stud. Mycol.">
        <title>101 Dothideomycetes genomes: a test case for predicting lifestyles and emergence of pathogens.</title>
        <authorList>
            <person name="Haridas S."/>
            <person name="Albert R."/>
            <person name="Binder M."/>
            <person name="Bloem J."/>
            <person name="Labutti K."/>
            <person name="Salamov A."/>
            <person name="Andreopoulos B."/>
            <person name="Baker S."/>
            <person name="Barry K."/>
            <person name="Bills G."/>
            <person name="Bluhm B."/>
            <person name="Cannon C."/>
            <person name="Castanera R."/>
            <person name="Culley D."/>
            <person name="Daum C."/>
            <person name="Ezra D."/>
            <person name="Gonzalez J."/>
            <person name="Henrissat B."/>
            <person name="Kuo A."/>
            <person name="Liang C."/>
            <person name="Lipzen A."/>
            <person name="Lutzoni F."/>
            <person name="Magnuson J."/>
            <person name="Mondo S."/>
            <person name="Nolan M."/>
            <person name="Ohm R."/>
            <person name="Pangilinan J."/>
            <person name="Park H.-J."/>
            <person name="Ramirez L."/>
            <person name="Alfaro M."/>
            <person name="Sun H."/>
            <person name="Tritt A."/>
            <person name="Yoshinaga Y."/>
            <person name="Zwiers L.-H."/>
            <person name="Turgeon B."/>
            <person name="Goodwin S."/>
            <person name="Spatafora J."/>
            <person name="Crous P."/>
            <person name="Grigoriev I."/>
        </authorList>
    </citation>
    <scope>NUCLEOTIDE SEQUENCE</scope>
    <source>
        <strain evidence="1">CBS 122368</strain>
    </source>
</reference>
<dbReference type="Proteomes" id="UP000800094">
    <property type="component" value="Unassembled WGS sequence"/>
</dbReference>
<organism evidence="1 2">
    <name type="scientific">Trematosphaeria pertusa</name>
    <dbReference type="NCBI Taxonomy" id="390896"/>
    <lineage>
        <taxon>Eukaryota</taxon>
        <taxon>Fungi</taxon>
        <taxon>Dikarya</taxon>
        <taxon>Ascomycota</taxon>
        <taxon>Pezizomycotina</taxon>
        <taxon>Dothideomycetes</taxon>
        <taxon>Pleosporomycetidae</taxon>
        <taxon>Pleosporales</taxon>
        <taxon>Massarineae</taxon>
        <taxon>Trematosphaeriaceae</taxon>
        <taxon>Trematosphaeria</taxon>
    </lineage>
</organism>
<gene>
    <name evidence="1" type="ORF">BU26DRAFT_521223</name>
</gene>
<dbReference type="AlphaFoldDB" id="A0A6A6I8C7"/>
<keyword evidence="2" id="KW-1185">Reference proteome</keyword>
<protein>
    <submittedName>
        <fullName evidence="1">Uncharacterized protein</fullName>
    </submittedName>
</protein>
<name>A0A6A6I8C7_9PLEO</name>
<evidence type="ECO:0000313" key="1">
    <source>
        <dbReference type="EMBL" id="KAF2246805.1"/>
    </source>
</evidence>
<dbReference type="GeneID" id="54582812"/>
<dbReference type="RefSeq" id="XP_033681809.1">
    <property type="nucleotide sequence ID" value="XM_033829482.1"/>
</dbReference>